<keyword evidence="2 4" id="KW-0808">Transferase</keyword>
<evidence type="ECO:0000256" key="2">
    <source>
        <dbReference type="ARBA" id="ARBA00022679"/>
    </source>
</evidence>
<gene>
    <name evidence="7" type="ORF">ENQ20_05580</name>
</gene>
<organism evidence="7">
    <name type="scientific">Caldilinea aerophila</name>
    <dbReference type="NCBI Taxonomy" id="133453"/>
    <lineage>
        <taxon>Bacteria</taxon>
        <taxon>Bacillati</taxon>
        <taxon>Chloroflexota</taxon>
        <taxon>Caldilineae</taxon>
        <taxon>Caldilineales</taxon>
        <taxon>Caldilineaceae</taxon>
        <taxon>Caldilinea</taxon>
    </lineage>
</organism>
<dbReference type="InterPro" id="IPR018484">
    <property type="entry name" value="FGGY_N"/>
</dbReference>
<dbReference type="PROSITE" id="PS00445">
    <property type="entry name" value="FGGY_KINASES_2"/>
    <property type="match status" value="1"/>
</dbReference>
<dbReference type="PANTHER" id="PTHR43095:SF5">
    <property type="entry name" value="XYLULOSE KINASE"/>
    <property type="match status" value="1"/>
</dbReference>
<keyword evidence="3 4" id="KW-0418">Kinase</keyword>
<dbReference type="PIRSF" id="PIRSF000538">
    <property type="entry name" value="GlpK"/>
    <property type="match status" value="1"/>
</dbReference>
<dbReference type="InterPro" id="IPR043129">
    <property type="entry name" value="ATPase_NBD"/>
</dbReference>
<dbReference type="Pfam" id="PF00370">
    <property type="entry name" value="FGGY_N"/>
    <property type="match status" value="1"/>
</dbReference>
<dbReference type="InterPro" id="IPR050406">
    <property type="entry name" value="FGGY_Carb_Kinase"/>
</dbReference>
<comment type="caution">
    <text evidence="7">The sequence shown here is derived from an EMBL/GenBank/DDBJ whole genome shotgun (WGS) entry which is preliminary data.</text>
</comment>
<dbReference type="GO" id="GO:0016301">
    <property type="term" value="F:kinase activity"/>
    <property type="evidence" value="ECO:0007669"/>
    <property type="project" value="UniProtKB-KW"/>
</dbReference>
<evidence type="ECO:0000256" key="3">
    <source>
        <dbReference type="ARBA" id="ARBA00022777"/>
    </source>
</evidence>
<dbReference type="InterPro" id="IPR018485">
    <property type="entry name" value="FGGY_C"/>
</dbReference>
<dbReference type="InterPro" id="IPR018483">
    <property type="entry name" value="Carb_kinase_FGGY_CS"/>
</dbReference>
<name>A0A7C1JZH7_9CHLR</name>
<evidence type="ECO:0000256" key="4">
    <source>
        <dbReference type="RuleBase" id="RU003733"/>
    </source>
</evidence>
<dbReference type="Pfam" id="PF02782">
    <property type="entry name" value="FGGY_C"/>
    <property type="match status" value="1"/>
</dbReference>
<sequence length="512" mass="56872">MSKTYLIGVDLGTAGTKAAIFDTDGNLIADAYEESRLIYPKPGWVEQDPEDIYGSALRTIRECLERSNIDPGAVAALAFDGQMSGIGTVDEKWGTPTHYDSWLDTRCRAYIERMQEAADQIIALTGGPPSISHGAKILWWMHEHPDVFRRVAKFVVPGGYVAGRMAGLRGDEAFIDRTYLHFTCFSDTAAGQWSDELLERFGVPKEKLPRIVDPWEIIGYVTQEAARATGLRQGTPIAAGCGDQAAGMLGAAMVHPGMVFDVAGTASVFAVCLDRFVPDRQYRTLFMAHLAVPGLYYALAYINGGGMNLRWFRDELAPHEKAEAATYPGGFYAWFDQKAETIPPGSDHLLFLPHLGGRVCPSEPSLRGVFFGLNWSHTKAHLYRAILEGVAYEYAYYQRIVKSLFPDLQFTETRVIGGGARSRVWNQIKADVLHVPYVTLNRQEFPVLGSAILAGYAVGVFTNMAEVAESLVSPTSRIEPRSDIHRAYRPFVEQYIRLLDQTRPLFNDWVAL</sequence>
<dbReference type="CDD" id="cd00366">
    <property type="entry name" value="ASKHA_NBD_FGGY"/>
    <property type="match status" value="1"/>
</dbReference>
<dbReference type="GO" id="GO:0016773">
    <property type="term" value="F:phosphotransferase activity, alcohol group as acceptor"/>
    <property type="evidence" value="ECO:0007669"/>
    <property type="project" value="InterPro"/>
</dbReference>
<dbReference type="Gene3D" id="3.30.420.40">
    <property type="match status" value="2"/>
</dbReference>
<feature type="domain" description="Carbohydrate kinase FGGY N-terminal" evidence="5">
    <location>
        <begin position="5"/>
        <end position="250"/>
    </location>
</feature>
<evidence type="ECO:0000256" key="1">
    <source>
        <dbReference type="ARBA" id="ARBA00009156"/>
    </source>
</evidence>
<proteinExistence type="inferred from homology"/>
<evidence type="ECO:0000259" key="5">
    <source>
        <dbReference type="Pfam" id="PF00370"/>
    </source>
</evidence>
<reference evidence="7" key="1">
    <citation type="journal article" date="2020" name="mSystems">
        <title>Genome- and Community-Level Interaction Insights into Carbon Utilization and Element Cycling Functions of Hydrothermarchaeota in Hydrothermal Sediment.</title>
        <authorList>
            <person name="Zhou Z."/>
            <person name="Liu Y."/>
            <person name="Xu W."/>
            <person name="Pan J."/>
            <person name="Luo Z.H."/>
            <person name="Li M."/>
        </authorList>
    </citation>
    <scope>NUCLEOTIDE SEQUENCE [LARGE SCALE GENOMIC DNA]</scope>
    <source>
        <strain evidence="7">SpSt-289</strain>
    </source>
</reference>
<evidence type="ECO:0000313" key="7">
    <source>
        <dbReference type="EMBL" id="HDX30949.1"/>
    </source>
</evidence>
<dbReference type="SUPFAM" id="SSF53067">
    <property type="entry name" value="Actin-like ATPase domain"/>
    <property type="match status" value="2"/>
</dbReference>
<dbReference type="PANTHER" id="PTHR43095">
    <property type="entry name" value="SUGAR KINASE"/>
    <property type="match status" value="1"/>
</dbReference>
<dbReference type="AlphaFoldDB" id="A0A7C1JZH7"/>
<comment type="similarity">
    <text evidence="1 4">Belongs to the FGGY kinase family.</text>
</comment>
<evidence type="ECO:0000259" key="6">
    <source>
        <dbReference type="Pfam" id="PF02782"/>
    </source>
</evidence>
<feature type="domain" description="Carbohydrate kinase FGGY C-terminal" evidence="6">
    <location>
        <begin position="263"/>
        <end position="457"/>
    </location>
</feature>
<dbReference type="EMBL" id="DSMG01000062">
    <property type="protein sequence ID" value="HDX30949.1"/>
    <property type="molecule type" value="Genomic_DNA"/>
</dbReference>
<protein>
    <submittedName>
        <fullName evidence="7">Xylulose kinase</fullName>
    </submittedName>
</protein>
<dbReference type="GO" id="GO:0005975">
    <property type="term" value="P:carbohydrate metabolic process"/>
    <property type="evidence" value="ECO:0007669"/>
    <property type="project" value="InterPro"/>
</dbReference>
<accession>A0A7C1JZH7</accession>
<dbReference type="InterPro" id="IPR000577">
    <property type="entry name" value="Carb_kinase_FGGY"/>
</dbReference>